<keyword evidence="3" id="KW-1185">Reference proteome</keyword>
<dbReference type="Pfam" id="PF10455">
    <property type="entry name" value="BAR_2"/>
    <property type="match status" value="2"/>
</dbReference>
<evidence type="ECO:0000313" key="3">
    <source>
        <dbReference type="Proteomes" id="UP000245699"/>
    </source>
</evidence>
<feature type="region of interest" description="Disordered" evidence="1">
    <location>
        <begin position="104"/>
        <end position="123"/>
    </location>
</feature>
<dbReference type="Gene3D" id="1.20.1270.60">
    <property type="entry name" value="Arfaptin homology (AH) domain/BAR domain"/>
    <property type="match status" value="1"/>
</dbReference>
<evidence type="ECO:0000256" key="1">
    <source>
        <dbReference type="SAM" id="MobiDB-lite"/>
    </source>
</evidence>
<dbReference type="STRING" id="61424.A0A2T9XY11"/>
<dbReference type="InterPro" id="IPR018859">
    <property type="entry name" value="BAR_dom-cont"/>
</dbReference>
<name>A0A2T9XY11_9FUNG</name>
<evidence type="ECO:0008006" key="4">
    <source>
        <dbReference type="Google" id="ProtNLM"/>
    </source>
</evidence>
<dbReference type="AlphaFoldDB" id="A0A2T9XY11"/>
<evidence type="ECO:0000313" key="2">
    <source>
        <dbReference type="EMBL" id="PVU84967.1"/>
    </source>
</evidence>
<protein>
    <recommendedName>
        <fullName evidence="4">BAR domain-containing protein</fullName>
    </recommendedName>
</protein>
<reference evidence="2 3" key="1">
    <citation type="journal article" date="2018" name="MBio">
        <title>Comparative Genomics Reveals the Core Gene Toolbox for the Fungus-Insect Symbiosis.</title>
        <authorList>
            <person name="Wang Y."/>
            <person name="Stata M."/>
            <person name="Wang W."/>
            <person name="Stajich J.E."/>
            <person name="White M.M."/>
            <person name="Moncalvo J.M."/>
        </authorList>
    </citation>
    <scope>NUCLEOTIDE SEQUENCE [LARGE SCALE GENOMIC DNA]</scope>
    <source>
        <strain evidence="2 3">AUS-77-4</strain>
    </source>
</reference>
<feature type="compositionally biased region" description="Polar residues" evidence="1">
    <location>
        <begin position="104"/>
        <end position="120"/>
    </location>
</feature>
<proteinExistence type="predicted"/>
<dbReference type="EMBL" id="MBFT01001187">
    <property type="protein sequence ID" value="PVU84967.1"/>
    <property type="molecule type" value="Genomic_DNA"/>
</dbReference>
<dbReference type="SUPFAM" id="SSF103657">
    <property type="entry name" value="BAR/IMD domain-like"/>
    <property type="match status" value="1"/>
</dbReference>
<dbReference type="OrthoDB" id="5549748at2759"/>
<gene>
    <name evidence="2" type="ORF">BB559_007271</name>
</gene>
<accession>A0A2T9XY11</accession>
<dbReference type="InterPro" id="IPR027267">
    <property type="entry name" value="AH/BAR_dom_sf"/>
</dbReference>
<sequence>MESFTKITQDINHSISPLTEKLGTNLVQLKQLVSEKFGENAKATSIPEEFILLEKKVEILKSLSTNFIQIGKSIAENDRAFEISNLQNQMYSYSASITQRFKSFTQSGQTAPQPQPTNTSDNKESYIPIYNKLSKVCLDSAEPVSLETPLGGALFKLGSIEKNIGIYKNNMDQSIKNDFVNKIEDFLNSKVLQVQFFHISIPNITATFLTHFLITKDKNKEVYKARLTLDAAKSNLASSKEAKKHIFIAEVQEAERDFDFCVNSSIKDMEKLLNSGDILTCILDLAKYQLDFYKEAGSIVGDLVPELARTSDMHRELYNSN</sequence>
<comment type="caution">
    <text evidence="2">The sequence shown here is derived from an EMBL/GenBank/DDBJ whole genome shotgun (WGS) entry which is preliminary data.</text>
</comment>
<organism evidence="2 3">
    <name type="scientific">Furculomyces boomerangus</name>
    <dbReference type="NCBI Taxonomy" id="61424"/>
    <lineage>
        <taxon>Eukaryota</taxon>
        <taxon>Fungi</taxon>
        <taxon>Fungi incertae sedis</taxon>
        <taxon>Zoopagomycota</taxon>
        <taxon>Kickxellomycotina</taxon>
        <taxon>Harpellomycetes</taxon>
        <taxon>Harpellales</taxon>
        <taxon>Harpellaceae</taxon>
        <taxon>Furculomyces</taxon>
    </lineage>
</organism>
<dbReference type="Proteomes" id="UP000245699">
    <property type="component" value="Unassembled WGS sequence"/>
</dbReference>